<dbReference type="GeneID" id="40309707"/>
<dbReference type="PANTHER" id="PTHR22538:SF0">
    <property type="entry name" value="CILIA- AND FLAGELLA-ASSOCIATED PROTEIN 74"/>
    <property type="match status" value="1"/>
</dbReference>
<dbReference type="Pfam" id="PF24778">
    <property type="entry name" value="Ig-CFAP74_3rd"/>
    <property type="match status" value="1"/>
</dbReference>
<dbReference type="Proteomes" id="UP000224006">
    <property type="component" value="Chromosome III"/>
</dbReference>
<feature type="region of interest" description="Disordered" evidence="1">
    <location>
        <begin position="609"/>
        <end position="658"/>
    </location>
</feature>
<protein>
    <recommendedName>
        <fullName evidence="2">CFAP74 third Ig-like domain-containing protein</fullName>
    </recommendedName>
</protein>
<dbReference type="EMBL" id="NWUJ01000003">
    <property type="protein sequence ID" value="PFH36585.1"/>
    <property type="molecule type" value="Genomic_DNA"/>
</dbReference>
<feature type="compositionally biased region" description="Basic and acidic residues" evidence="1">
    <location>
        <begin position="55"/>
        <end position="84"/>
    </location>
</feature>
<feature type="compositionally biased region" description="Basic and acidic residues" evidence="1">
    <location>
        <begin position="1432"/>
        <end position="1445"/>
    </location>
</feature>
<name>A0A2A9MF16_BESBE</name>
<sequence length="2161" mass="229337">MEIAAEDSLGQPVRCSEPAGRAAQSHGRPASAQARAVQRPAEPVARASSISSLPRLRDATSIEEYRRKREEMRRAKDRAERADEERRLLARAKRLVSFKHSLDRVTSQIAASSEKQRIKQEKEYERRKAEALLLTGAGLNPTEIFKVREAQREAERRARALAERQRRRKEETLERLAEEDRLHAPTEASARQRRAAEEQFQKEIGALRQKEVSRYLEKMTGGGKLSAAASMGSQGARAILPSSLLQKERLPCASSTSPTPPSVERTRAESVVADLRRSWLTFPGGDDKDLGSLAPLRGSAPFHWRPKLSRFEQRSLRRTLNAQRERLRCGEVQNAAGKVHRGRSFHLKPEVILFENFDPNKVYRQTFEVTNVSLTFNTFRIAPVPEELRDVIEVDFVPPGRMSAGTTASVTVTFSPKKNVDIVADLAILAPTGPETFPLRCLTRKTVLSFAPPPVAVADFIAAARAEDADAYSETAEQQENTQSAKQPPLGSSKDTNIQESFAALASKAFRTRPLSIHSNVYLLRSPPRGLAGLDGASAASLRSAPVAADASKLLVLSMREVQLGQVGSCALSVRNDGALGSQYMLLPLVFDLTNVAFPLSRPSSDSALLLPPGDGLLSPPPPFEDPRPAAEETGPASLDPAASARAPGSNTPAEAEAAPEAEACASVACASDSVSSFAAAFANFQDAFDARDTVSADKLLVSESFSSSYQSLFDSLGLMQLLNTWSYEPVNLQHFVVENAVAAFEPHDSQVIRFSYAPSEPGEFYAFFVLKARNPAVADRLVLVQGRCVPPPVSVASAQYDLGVCTPENTYRQRLWLDNSQSTAIKVWVAAPSLPPDELWFEPQTSFIQAHQKLSITVGFCPSEQFFSRFPQFVQELDAATKQNHPGSLAFSIPIKIEGADQVLPAETTLTGILTQKEVLVSPESLDFGPCFEGSAVSVPLLLFNPSLLAVEYGFCNLHRDLAIFEAVSTERPYSPLLMSSLASPPAPSPSQSSAEPGRESATPAPVSQSGVLRAPPLSSSFSQVLSADLSDPLLLAGGKSLSSVRSPPRGAPANHSVWVSRVLSPESLSELDAQKMLPDDRVLAHPRRGEFGLLLPGEIRKLLVVYAPNQHSPENPSFGGLRAAPDAPAVRADDFLLRTLVGSQAALERKIAWRASPALAQVAFHPSPALRLPCVPVGESAADALVMRLAPALLRKHPPLQLRQKGLPSPRSPSPSPAVSAQGVAFSAPRARLPDAAEEPSSGGRGVSASAASAWTRNPSQRLSVAFSPDAAYMRSARAAPPPPPQRTGEEDAAPCPSAAAAPGFKAAGDGAASPRGGEREEQERSRERKGRVEASGGARVREPAESAQTAGGGGAQTLKFACATGASEPDDGAAARESEAEKARSMQRREDSEDGAEGEDDEELLREIREHGGKRWRSGREPTPSPSGEAREGSPEARQDALEGADALREANQKRRNAFVHAHWIVPVRCRLQEPGRAEETFFSFLEISTCATPALLFASPTVLDFGDVIIGTESRLRCTLRSLEPPHSASNSRCVRSYVPSVAPRLRAKTLPFSSCFELASALRPVEPEAPLAVSVAFHPRAPQVYKATLRLLGGSARLSIELRGRGIGADWVITPPDSDLDFGAVAVPPRTPARGGKPGGGPQLCPSWTFRVLTVRNPASSCAVRFRVECLHTSHPEVEARGALRPFATFSCFPLQGEIPPNASQQFFFAFRPSKAEGLHTAVFRLISSNDAQRPHTVRLRGLALSHQLYAHPPLSSSLPSSSLSPYPFSSLSLFLPPLSALSAPLRPAPGAPPAAASAACGLVAAVPQPLALCERAGFFALAERFPPPLQSPSASAFPSAFASAFPSAFASGCASALPPPLGSPSSPRGAHPQAPAAAAASAPRPREVCGDVCAPARWLTAGSSHKAVFELRFSPEAPAPGDETPLSEAAAGSPKLCATPRADKKDEALQRTACGAAGLEDARLVRAFIVGAAWEPAGPPAKGGGGAAACDGAAKHPSAGGGGGAQGGKEVAGAAACDGAGGAGAASAPLSPAFSALSLAQPQGRNPPFADGKGDAVGSFEFSIEGENAEFFAVEPARGMLASGAQQTVNFFFTPGLCRTSARTRALLSHAASLAPPGRWVAATARGFLRGGFSPSGLSQQEFEIRLSGFASSAP</sequence>
<organism evidence="3 4">
    <name type="scientific">Besnoitia besnoiti</name>
    <name type="common">Apicomplexan protozoan</name>
    <dbReference type="NCBI Taxonomy" id="94643"/>
    <lineage>
        <taxon>Eukaryota</taxon>
        <taxon>Sar</taxon>
        <taxon>Alveolata</taxon>
        <taxon>Apicomplexa</taxon>
        <taxon>Conoidasida</taxon>
        <taxon>Coccidia</taxon>
        <taxon>Eucoccidiorida</taxon>
        <taxon>Eimeriorina</taxon>
        <taxon>Sarcocystidae</taxon>
        <taxon>Besnoitia</taxon>
    </lineage>
</organism>
<evidence type="ECO:0000256" key="1">
    <source>
        <dbReference type="SAM" id="MobiDB-lite"/>
    </source>
</evidence>
<feature type="region of interest" description="Disordered" evidence="1">
    <location>
        <begin position="1866"/>
        <end position="1888"/>
    </location>
</feature>
<dbReference type="Gene3D" id="2.60.40.10">
    <property type="entry name" value="Immunoglobulins"/>
    <property type="match status" value="2"/>
</dbReference>
<evidence type="ECO:0000313" key="4">
    <source>
        <dbReference type="Proteomes" id="UP000224006"/>
    </source>
</evidence>
<dbReference type="STRING" id="94643.A0A2A9MF16"/>
<feature type="compositionally biased region" description="Polar residues" evidence="1">
    <location>
        <begin position="475"/>
        <end position="486"/>
    </location>
</feature>
<gene>
    <name evidence="3" type="ORF">BESB_047770</name>
</gene>
<evidence type="ECO:0000313" key="3">
    <source>
        <dbReference type="EMBL" id="PFH36585.1"/>
    </source>
</evidence>
<feature type="region of interest" description="Disordered" evidence="1">
    <location>
        <begin position="471"/>
        <end position="493"/>
    </location>
</feature>
<feature type="region of interest" description="Disordered" evidence="1">
    <location>
        <begin position="162"/>
        <end position="189"/>
    </location>
</feature>
<feature type="region of interest" description="Disordered" evidence="1">
    <location>
        <begin position="1"/>
        <end position="84"/>
    </location>
</feature>
<feature type="region of interest" description="Disordered" evidence="1">
    <location>
        <begin position="1921"/>
        <end position="1950"/>
    </location>
</feature>
<dbReference type="InterPro" id="IPR013783">
    <property type="entry name" value="Ig-like_fold"/>
</dbReference>
<feature type="compositionally biased region" description="Acidic residues" evidence="1">
    <location>
        <begin position="1395"/>
        <end position="1407"/>
    </location>
</feature>
<feature type="region of interest" description="Disordered" evidence="1">
    <location>
        <begin position="1277"/>
        <end position="1445"/>
    </location>
</feature>
<feature type="compositionally biased region" description="Low complexity" evidence="1">
    <location>
        <begin position="1296"/>
        <end position="1315"/>
    </location>
</feature>
<feature type="compositionally biased region" description="Basic and acidic residues" evidence="1">
    <location>
        <begin position="162"/>
        <end position="184"/>
    </location>
</feature>
<feature type="compositionally biased region" description="Basic and acidic residues" evidence="1">
    <location>
        <begin position="1319"/>
        <end position="1335"/>
    </location>
</feature>
<dbReference type="Pfam" id="PF24771">
    <property type="entry name" value="Ig_CFAP74_1st"/>
    <property type="match status" value="1"/>
</dbReference>
<dbReference type="VEuPathDB" id="ToxoDB:BESB_047770"/>
<feature type="compositionally biased region" description="Basic and acidic residues" evidence="1">
    <location>
        <begin position="1376"/>
        <end position="1394"/>
    </location>
</feature>
<dbReference type="InterPro" id="IPR056307">
    <property type="entry name" value="Ig-CFAP74_3rd"/>
</dbReference>
<feature type="compositionally biased region" description="Low complexity" evidence="1">
    <location>
        <begin position="1994"/>
        <end position="2004"/>
    </location>
</feature>
<proteinExistence type="predicted"/>
<feature type="compositionally biased region" description="Low complexity" evidence="1">
    <location>
        <begin position="609"/>
        <end position="618"/>
    </location>
</feature>
<dbReference type="RefSeq" id="XP_029220594.1">
    <property type="nucleotide sequence ID" value="XM_029363228.1"/>
</dbReference>
<keyword evidence="4" id="KW-1185">Reference proteome</keyword>
<feature type="region of interest" description="Disordered" evidence="1">
    <location>
        <begin position="1204"/>
        <end position="1258"/>
    </location>
</feature>
<accession>A0A2A9MF16</accession>
<dbReference type="OrthoDB" id="545169at2759"/>
<reference evidence="3 4" key="1">
    <citation type="submission" date="2017-09" db="EMBL/GenBank/DDBJ databases">
        <title>Genome sequencing of Besnoitia besnoiti strain Bb-Ger1.</title>
        <authorList>
            <person name="Schares G."/>
            <person name="Venepally P."/>
            <person name="Lorenzi H.A."/>
        </authorList>
    </citation>
    <scope>NUCLEOTIDE SEQUENCE [LARGE SCALE GENOMIC DNA]</scope>
    <source>
        <strain evidence="3 4">Bb-Ger1</strain>
    </source>
</reference>
<evidence type="ECO:0000259" key="2">
    <source>
        <dbReference type="Pfam" id="PF24778"/>
    </source>
</evidence>
<feature type="region of interest" description="Disordered" evidence="1">
    <location>
        <begin position="1986"/>
        <end position="2017"/>
    </location>
</feature>
<dbReference type="CDD" id="cd22265">
    <property type="entry name" value="UDM1_RNF168"/>
    <property type="match status" value="1"/>
</dbReference>
<feature type="compositionally biased region" description="Low complexity" evidence="1">
    <location>
        <begin position="1869"/>
        <end position="1888"/>
    </location>
</feature>
<feature type="domain" description="CFAP74 third Ig-like" evidence="2">
    <location>
        <begin position="794"/>
        <end position="916"/>
    </location>
</feature>
<dbReference type="KEGG" id="bbes:BESB_047770"/>
<feature type="compositionally biased region" description="Low complexity" evidence="1">
    <location>
        <begin position="980"/>
        <end position="997"/>
    </location>
</feature>
<comment type="caution">
    <text evidence="3">The sequence shown here is derived from an EMBL/GenBank/DDBJ whole genome shotgun (WGS) entry which is preliminary data.</text>
</comment>
<dbReference type="PANTHER" id="PTHR22538">
    <property type="entry name" value="CILIA- AND FLAGELLA-ASSOCIATED PROTEIN 74"/>
    <property type="match status" value="1"/>
</dbReference>
<feature type="region of interest" description="Disordered" evidence="1">
    <location>
        <begin position="980"/>
        <end position="1012"/>
    </location>
</feature>